<dbReference type="RefSeq" id="WP_255855220.1">
    <property type="nucleotide sequence ID" value="NZ_CP073347.1"/>
</dbReference>
<feature type="transmembrane region" description="Helical" evidence="1">
    <location>
        <begin position="158"/>
        <end position="175"/>
    </location>
</feature>
<keyword evidence="1" id="KW-0812">Transmembrane</keyword>
<feature type="transmembrane region" description="Helical" evidence="1">
    <location>
        <begin position="107"/>
        <end position="125"/>
    </location>
</feature>
<organism evidence="3 4">
    <name type="scientific">Marinobacterium rhizophilum</name>
    <dbReference type="NCBI Taxonomy" id="420402"/>
    <lineage>
        <taxon>Bacteria</taxon>
        <taxon>Pseudomonadati</taxon>
        <taxon>Pseudomonadota</taxon>
        <taxon>Gammaproteobacteria</taxon>
        <taxon>Oceanospirillales</taxon>
        <taxon>Oceanospirillaceae</taxon>
        <taxon>Marinobacterium</taxon>
    </lineage>
</organism>
<feature type="transmembrane region" description="Helical" evidence="1">
    <location>
        <begin position="187"/>
        <end position="208"/>
    </location>
</feature>
<dbReference type="EMBL" id="CP073347">
    <property type="protein sequence ID" value="UTW13057.1"/>
    <property type="molecule type" value="Genomic_DNA"/>
</dbReference>
<feature type="domain" description="EamA" evidence="2">
    <location>
        <begin position="158"/>
        <end position="281"/>
    </location>
</feature>
<feature type="transmembrane region" description="Helical" evidence="1">
    <location>
        <begin position="270"/>
        <end position="288"/>
    </location>
</feature>
<dbReference type="Pfam" id="PF00892">
    <property type="entry name" value="EamA"/>
    <property type="match status" value="2"/>
</dbReference>
<protein>
    <submittedName>
        <fullName evidence="3">DMT family transporter</fullName>
    </submittedName>
</protein>
<feature type="transmembrane region" description="Helical" evidence="1">
    <location>
        <begin position="84"/>
        <end position="101"/>
    </location>
</feature>
<evidence type="ECO:0000259" key="2">
    <source>
        <dbReference type="Pfam" id="PF00892"/>
    </source>
</evidence>
<feature type="transmembrane region" description="Helical" evidence="1">
    <location>
        <begin position="214"/>
        <end position="235"/>
    </location>
</feature>
<gene>
    <name evidence="3" type="ORF">KDW95_05185</name>
</gene>
<dbReference type="Proteomes" id="UP001058461">
    <property type="component" value="Chromosome"/>
</dbReference>
<name>A0ABY5HMM8_9GAMM</name>
<reference evidence="3" key="1">
    <citation type="submission" date="2021-04" db="EMBL/GenBank/DDBJ databases">
        <title>Oceanospirillales bacteria with DddD are important DMSP degraders in coastal seawater.</title>
        <authorList>
            <person name="Liu J."/>
        </authorList>
    </citation>
    <scope>NUCLEOTIDE SEQUENCE</scope>
    <source>
        <strain evidence="3">D13-1</strain>
    </source>
</reference>
<evidence type="ECO:0000313" key="3">
    <source>
        <dbReference type="EMBL" id="UTW13057.1"/>
    </source>
</evidence>
<sequence>MDLSVQLSSDTSRRGVLLCLLAMLVFAGQDAITKVLVQDLAVSQLLMVRYWVFAVFALGYAHYRGGLAKAVCSGQPRLQLLRSLLAVGEIALFNLSLRYLALAEAHALLAAFPLLAIALAGPVLGERVGWQRWLAVAVGFIGTLIILRPGLGVFKPEALIALTAAFAFAIYNLLTRRVSRTDSFTTSTLYMALVGSVVATSFGLSSWRPPAPEQWYMLGIISVTGILGHLLLVKALECTSASTLQPFNYSLLVFATLFGVAFFGEFPDTGTLLGASVVILSGLYAMSLRRG</sequence>
<dbReference type="PANTHER" id="PTHR22911">
    <property type="entry name" value="ACYL-MALONYL CONDENSING ENZYME-RELATED"/>
    <property type="match status" value="1"/>
</dbReference>
<feature type="transmembrane region" description="Helical" evidence="1">
    <location>
        <begin position="132"/>
        <end position="152"/>
    </location>
</feature>
<proteinExistence type="predicted"/>
<dbReference type="SUPFAM" id="SSF103481">
    <property type="entry name" value="Multidrug resistance efflux transporter EmrE"/>
    <property type="match status" value="2"/>
</dbReference>
<feature type="domain" description="EamA" evidence="2">
    <location>
        <begin position="14"/>
        <end position="147"/>
    </location>
</feature>
<accession>A0ABY5HMM8</accession>
<feature type="transmembrane region" description="Helical" evidence="1">
    <location>
        <begin position="247"/>
        <end position="264"/>
    </location>
</feature>
<evidence type="ECO:0000313" key="4">
    <source>
        <dbReference type="Proteomes" id="UP001058461"/>
    </source>
</evidence>
<dbReference type="InterPro" id="IPR000620">
    <property type="entry name" value="EamA_dom"/>
</dbReference>
<dbReference type="InterPro" id="IPR037185">
    <property type="entry name" value="EmrE-like"/>
</dbReference>
<evidence type="ECO:0000256" key="1">
    <source>
        <dbReference type="SAM" id="Phobius"/>
    </source>
</evidence>
<feature type="transmembrane region" description="Helical" evidence="1">
    <location>
        <begin position="41"/>
        <end position="63"/>
    </location>
</feature>
<keyword evidence="1" id="KW-1133">Transmembrane helix</keyword>
<keyword evidence="4" id="KW-1185">Reference proteome</keyword>
<dbReference type="PANTHER" id="PTHR22911:SF103">
    <property type="entry name" value="BLR2811 PROTEIN"/>
    <property type="match status" value="1"/>
</dbReference>
<keyword evidence="1" id="KW-0472">Membrane</keyword>